<dbReference type="AlphaFoldDB" id="A0A382C3K1"/>
<dbReference type="PROSITE" id="PS50928">
    <property type="entry name" value="ABC_TM1"/>
    <property type="match status" value="1"/>
</dbReference>
<sequence length="303" mass="33201">MALHEEDLKKLGLHERPPVIRELRSIWIFIRSWPVIPIVILGLLILSGLLADVLATQDPRQGGIRDRHIPPAWTEEGTTEHILGTDHAGRDVFTRTLYGARISLAVAAAALLSGFIIGTTLGILSGYAGGWIDELITRIVDIWQALPFLMVALVCVMIFGQSTTLLLSLMVLLAWHPFVRVIRSQTLTIKNQPYVDLARVAGASLPRILIRHILPGVINTAVVIATLSVGSLILAEAALSFLGAGVPAPTPAWGIMVAEARGYLKTAWWPAIFPGMSIFLVVLSLNFMGDWLRDKLDPRLRQL</sequence>
<dbReference type="EMBL" id="UINC01032639">
    <property type="protein sequence ID" value="SVB20630.1"/>
    <property type="molecule type" value="Genomic_DNA"/>
</dbReference>
<feature type="transmembrane region" description="Helical" evidence="7">
    <location>
        <begin position="35"/>
        <end position="55"/>
    </location>
</feature>
<dbReference type="InterPro" id="IPR050366">
    <property type="entry name" value="BP-dependent_transpt_permease"/>
</dbReference>
<evidence type="ECO:0000256" key="1">
    <source>
        <dbReference type="ARBA" id="ARBA00004651"/>
    </source>
</evidence>
<dbReference type="GO" id="GO:0005886">
    <property type="term" value="C:plasma membrane"/>
    <property type="evidence" value="ECO:0007669"/>
    <property type="project" value="UniProtKB-SubCell"/>
</dbReference>
<comment type="subcellular location">
    <subcellularLocation>
        <location evidence="1">Cell membrane</location>
        <topology evidence="1">Multi-pass membrane protein</topology>
    </subcellularLocation>
</comment>
<proteinExistence type="predicted"/>
<feature type="transmembrane region" description="Helical" evidence="7">
    <location>
        <begin position="267"/>
        <end position="289"/>
    </location>
</feature>
<organism evidence="9">
    <name type="scientific">marine metagenome</name>
    <dbReference type="NCBI Taxonomy" id="408172"/>
    <lineage>
        <taxon>unclassified sequences</taxon>
        <taxon>metagenomes</taxon>
        <taxon>ecological metagenomes</taxon>
    </lineage>
</organism>
<name>A0A382C3K1_9ZZZZ</name>
<protein>
    <recommendedName>
        <fullName evidence="8">ABC transmembrane type-1 domain-containing protein</fullName>
    </recommendedName>
</protein>
<dbReference type="Pfam" id="PF00528">
    <property type="entry name" value="BPD_transp_1"/>
    <property type="match status" value="1"/>
</dbReference>
<evidence type="ECO:0000256" key="2">
    <source>
        <dbReference type="ARBA" id="ARBA00022448"/>
    </source>
</evidence>
<feature type="transmembrane region" description="Helical" evidence="7">
    <location>
        <begin position="217"/>
        <end position="247"/>
    </location>
</feature>
<dbReference type="PANTHER" id="PTHR43386:SF1">
    <property type="entry name" value="D,D-DIPEPTIDE TRANSPORT SYSTEM PERMEASE PROTEIN DDPC-RELATED"/>
    <property type="match status" value="1"/>
</dbReference>
<feature type="transmembrane region" description="Helical" evidence="7">
    <location>
        <begin position="148"/>
        <end position="175"/>
    </location>
</feature>
<dbReference type="GO" id="GO:0055085">
    <property type="term" value="P:transmembrane transport"/>
    <property type="evidence" value="ECO:0007669"/>
    <property type="project" value="InterPro"/>
</dbReference>
<dbReference type="Gene3D" id="1.10.3720.10">
    <property type="entry name" value="MetI-like"/>
    <property type="match status" value="1"/>
</dbReference>
<keyword evidence="2" id="KW-0813">Transport</keyword>
<evidence type="ECO:0000256" key="5">
    <source>
        <dbReference type="ARBA" id="ARBA00022989"/>
    </source>
</evidence>
<dbReference type="SUPFAM" id="SSF161098">
    <property type="entry name" value="MetI-like"/>
    <property type="match status" value="1"/>
</dbReference>
<dbReference type="CDD" id="cd06261">
    <property type="entry name" value="TM_PBP2"/>
    <property type="match status" value="1"/>
</dbReference>
<accession>A0A382C3K1</accession>
<evidence type="ECO:0000259" key="8">
    <source>
        <dbReference type="PROSITE" id="PS50928"/>
    </source>
</evidence>
<keyword evidence="6 7" id="KW-0472">Membrane</keyword>
<keyword evidence="5 7" id="KW-1133">Transmembrane helix</keyword>
<reference evidence="9" key="1">
    <citation type="submission" date="2018-05" db="EMBL/GenBank/DDBJ databases">
        <authorList>
            <person name="Lanie J.A."/>
            <person name="Ng W.-L."/>
            <person name="Kazmierczak K.M."/>
            <person name="Andrzejewski T.M."/>
            <person name="Davidsen T.M."/>
            <person name="Wayne K.J."/>
            <person name="Tettelin H."/>
            <person name="Glass J.I."/>
            <person name="Rusch D."/>
            <person name="Podicherti R."/>
            <person name="Tsui H.-C.T."/>
            <person name="Winkler M.E."/>
        </authorList>
    </citation>
    <scope>NUCLEOTIDE SEQUENCE</scope>
</reference>
<evidence type="ECO:0000256" key="6">
    <source>
        <dbReference type="ARBA" id="ARBA00023136"/>
    </source>
</evidence>
<gene>
    <name evidence="9" type="ORF">METZ01_LOCUS173484</name>
</gene>
<dbReference type="InterPro" id="IPR000515">
    <property type="entry name" value="MetI-like"/>
</dbReference>
<dbReference type="PANTHER" id="PTHR43386">
    <property type="entry name" value="OLIGOPEPTIDE TRANSPORT SYSTEM PERMEASE PROTEIN APPC"/>
    <property type="match status" value="1"/>
</dbReference>
<evidence type="ECO:0000256" key="4">
    <source>
        <dbReference type="ARBA" id="ARBA00022692"/>
    </source>
</evidence>
<keyword evidence="4 7" id="KW-0812">Transmembrane</keyword>
<feature type="transmembrane region" description="Helical" evidence="7">
    <location>
        <begin position="104"/>
        <end position="128"/>
    </location>
</feature>
<dbReference type="InterPro" id="IPR035906">
    <property type="entry name" value="MetI-like_sf"/>
</dbReference>
<evidence type="ECO:0000256" key="3">
    <source>
        <dbReference type="ARBA" id="ARBA00022475"/>
    </source>
</evidence>
<evidence type="ECO:0000256" key="7">
    <source>
        <dbReference type="SAM" id="Phobius"/>
    </source>
</evidence>
<evidence type="ECO:0000313" key="9">
    <source>
        <dbReference type="EMBL" id="SVB20630.1"/>
    </source>
</evidence>
<keyword evidence="3" id="KW-1003">Cell membrane</keyword>
<feature type="domain" description="ABC transmembrane type-1" evidence="8">
    <location>
        <begin position="100"/>
        <end position="289"/>
    </location>
</feature>